<evidence type="ECO:0000313" key="7">
    <source>
        <dbReference type="Proteomes" id="UP000801428"/>
    </source>
</evidence>
<evidence type="ECO:0000259" key="5">
    <source>
        <dbReference type="Pfam" id="PF12697"/>
    </source>
</evidence>
<dbReference type="InterPro" id="IPR029058">
    <property type="entry name" value="AB_hydrolase_fold"/>
</dbReference>
<evidence type="ECO:0000256" key="4">
    <source>
        <dbReference type="ARBA" id="ARBA00023140"/>
    </source>
</evidence>
<comment type="caution">
    <text evidence="6">The sequence shown here is derived from an EMBL/GenBank/DDBJ whole genome shotgun (WGS) entry which is preliminary data.</text>
</comment>
<dbReference type="GO" id="GO:0016020">
    <property type="term" value="C:membrane"/>
    <property type="evidence" value="ECO:0007669"/>
    <property type="project" value="TreeGrafter"/>
</dbReference>
<sequence length="267" mass="29306">MATPSSDIMAQTASDAMLPHQSLNEDGKATILFIHGACVDSNDWDLVVPYMHNYHLLLPDSPGHGRSSHLRFSIKSSAQQIAYLIRTKAITGRAHVVGHSLGAKIAIRLAIDFPDIVLSTFISDYSDMPVSSAPILPYFFWLMNRVENAVPRPAIRWLMDGTDLRPLSSTSLSLCKDIASPEKFELTPWAAKTLIIVAGKGGLIPSSDSADAARRLLKVGKEGNAKTVAFVHPAMRHPWNRQDPVLWAGTVIAWIEEEDLPSEFVSL</sequence>
<dbReference type="PRINTS" id="PR00111">
    <property type="entry name" value="ABHYDROLASE"/>
</dbReference>
<gene>
    <name evidence="6" type="ORF">E8E13_010206</name>
</gene>
<keyword evidence="7" id="KW-1185">Reference proteome</keyword>
<dbReference type="InterPro" id="IPR050266">
    <property type="entry name" value="AB_hydrolase_sf"/>
</dbReference>
<evidence type="ECO:0000256" key="3">
    <source>
        <dbReference type="ARBA" id="ARBA00023026"/>
    </source>
</evidence>
<protein>
    <recommendedName>
        <fullName evidence="5">AB hydrolase-1 domain-containing protein</fullName>
    </recommendedName>
</protein>
<dbReference type="Gene3D" id="3.40.50.1820">
    <property type="entry name" value="alpha/beta hydrolase"/>
    <property type="match status" value="1"/>
</dbReference>
<dbReference type="PANTHER" id="PTHR43798:SF33">
    <property type="entry name" value="HYDROLASE, PUTATIVE (AFU_ORTHOLOGUE AFUA_2G14860)-RELATED"/>
    <property type="match status" value="1"/>
</dbReference>
<dbReference type="AlphaFoldDB" id="A0A9P4TGR9"/>
<dbReference type="OrthoDB" id="8119704at2759"/>
<accession>A0A9P4TGR9</accession>
<reference evidence="6" key="1">
    <citation type="submission" date="2019-04" db="EMBL/GenBank/DDBJ databases">
        <title>Sequencing of skin fungus with MAO and IRED activity.</title>
        <authorList>
            <person name="Marsaioli A.J."/>
            <person name="Bonatto J.M.C."/>
            <person name="Reis Junior O."/>
        </authorList>
    </citation>
    <scope>NUCLEOTIDE SEQUENCE</scope>
    <source>
        <strain evidence="6">30M1</strain>
    </source>
</reference>
<dbReference type="Proteomes" id="UP000801428">
    <property type="component" value="Unassembled WGS sequence"/>
</dbReference>
<comment type="subcellular location">
    <subcellularLocation>
        <location evidence="1">Peroxisome</location>
    </subcellularLocation>
</comment>
<evidence type="ECO:0000313" key="6">
    <source>
        <dbReference type="EMBL" id="KAF3004403.1"/>
    </source>
</evidence>
<proteinExistence type="inferred from homology"/>
<dbReference type="Pfam" id="PF12697">
    <property type="entry name" value="Abhydrolase_6"/>
    <property type="match status" value="1"/>
</dbReference>
<dbReference type="GO" id="GO:0005777">
    <property type="term" value="C:peroxisome"/>
    <property type="evidence" value="ECO:0007669"/>
    <property type="project" value="UniProtKB-SubCell"/>
</dbReference>
<name>A0A9P4TGR9_CURKU</name>
<organism evidence="6 7">
    <name type="scientific">Curvularia kusanoi</name>
    <name type="common">Cochliobolus kusanoi</name>
    <dbReference type="NCBI Taxonomy" id="90978"/>
    <lineage>
        <taxon>Eukaryota</taxon>
        <taxon>Fungi</taxon>
        <taxon>Dikarya</taxon>
        <taxon>Ascomycota</taxon>
        <taxon>Pezizomycotina</taxon>
        <taxon>Dothideomycetes</taxon>
        <taxon>Pleosporomycetidae</taxon>
        <taxon>Pleosporales</taxon>
        <taxon>Pleosporineae</taxon>
        <taxon>Pleosporaceae</taxon>
        <taxon>Curvularia</taxon>
    </lineage>
</organism>
<comment type="similarity">
    <text evidence="2">Belongs to the AB hydrolase superfamily. AKT2 hydrolase family.</text>
</comment>
<keyword evidence="3" id="KW-0843">Virulence</keyword>
<feature type="domain" description="AB hydrolase-1" evidence="5">
    <location>
        <begin position="31"/>
        <end position="166"/>
    </location>
</feature>
<evidence type="ECO:0000256" key="1">
    <source>
        <dbReference type="ARBA" id="ARBA00004275"/>
    </source>
</evidence>
<keyword evidence="4" id="KW-0576">Peroxisome</keyword>
<evidence type="ECO:0000256" key="2">
    <source>
        <dbReference type="ARBA" id="ARBA00005668"/>
    </source>
</evidence>
<dbReference type="PANTHER" id="PTHR43798">
    <property type="entry name" value="MONOACYLGLYCEROL LIPASE"/>
    <property type="match status" value="1"/>
</dbReference>
<dbReference type="InterPro" id="IPR000073">
    <property type="entry name" value="AB_hydrolase_1"/>
</dbReference>
<dbReference type="SUPFAM" id="SSF53474">
    <property type="entry name" value="alpha/beta-Hydrolases"/>
    <property type="match status" value="1"/>
</dbReference>
<dbReference type="EMBL" id="SWKU01000008">
    <property type="protein sequence ID" value="KAF3004403.1"/>
    <property type="molecule type" value="Genomic_DNA"/>
</dbReference>